<evidence type="ECO:0000256" key="3">
    <source>
        <dbReference type="ARBA" id="ARBA00023127"/>
    </source>
</evidence>
<dbReference type="SMART" id="SM00385">
    <property type="entry name" value="CYCLIN"/>
    <property type="match status" value="2"/>
</dbReference>
<reference evidence="9" key="2">
    <citation type="submission" date="2021-03" db="UniProtKB">
        <authorList>
            <consortium name="EnsemblPlants"/>
        </authorList>
    </citation>
    <scope>IDENTIFICATION</scope>
</reference>
<dbReference type="InterPro" id="IPR006671">
    <property type="entry name" value="Cyclin_N"/>
</dbReference>
<dbReference type="InterPro" id="IPR004367">
    <property type="entry name" value="Cyclin_C-dom"/>
</dbReference>
<dbReference type="InterPro" id="IPR013763">
    <property type="entry name" value="Cyclin-like_dom"/>
</dbReference>
<keyword evidence="3 5" id="KW-0195">Cyclin</keyword>
<evidence type="ECO:0000256" key="1">
    <source>
        <dbReference type="ARBA" id="ARBA00009065"/>
    </source>
</evidence>
<comment type="similarity">
    <text evidence="1">Belongs to the cyclin family. Cyclin D subfamily.</text>
</comment>
<dbReference type="AlphaFoldDB" id="A0A803KY23"/>
<keyword evidence="2" id="KW-0132">Cell division</keyword>
<reference evidence="9" key="1">
    <citation type="journal article" date="2017" name="Nature">
        <title>The genome of Chenopodium quinoa.</title>
        <authorList>
            <person name="Jarvis D.E."/>
            <person name="Ho Y.S."/>
            <person name="Lightfoot D.J."/>
            <person name="Schmoeckel S.M."/>
            <person name="Li B."/>
            <person name="Borm T.J.A."/>
            <person name="Ohyanagi H."/>
            <person name="Mineta K."/>
            <person name="Michell C.T."/>
            <person name="Saber N."/>
            <person name="Kharbatia N.M."/>
            <person name="Rupper R.R."/>
            <person name="Sharp A.R."/>
            <person name="Dally N."/>
            <person name="Boughton B.A."/>
            <person name="Woo Y.H."/>
            <person name="Gao G."/>
            <person name="Schijlen E.G.W.M."/>
            <person name="Guo X."/>
            <person name="Momin A.A."/>
            <person name="Negrao S."/>
            <person name="Al-Babili S."/>
            <person name="Gehring C."/>
            <person name="Roessner U."/>
            <person name="Jung C."/>
            <person name="Murphy K."/>
            <person name="Arold S.T."/>
            <person name="Gojobori T."/>
            <person name="van der Linden C.G."/>
            <person name="van Loo E.N."/>
            <person name="Jellen E.N."/>
            <person name="Maughan P.J."/>
            <person name="Tester M."/>
        </authorList>
    </citation>
    <scope>NUCLEOTIDE SEQUENCE [LARGE SCALE GENOMIC DNA]</scope>
    <source>
        <strain evidence="9">cv. PI 614886</strain>
    </source>
</reference>
<feature type="region of interest" description="Disordered" evidence="6">
    <location>
        <begin position="279"/>
        <end position="311"/>
    </location>
</feature>
<feature type="compositionally biased region" description="Polar residues" evidence="6">
    <location>
        <begin position="279"/>
        <end position="293"/>
    </location>
</feature>
<dbReference type="Proteomes" id="UP000596660">
    <property type="component" value="Unplaced"/>
</dbReference>
<evidence type="ECO:0000256" key="4">
    <source>
        <dbReference type="ARBA" id="ARBA00023306"/>
    </source>
</evidence>
<dbReference type="EnsemblPlants" id="AUR62003932-RA">
    <property type="protein sequence ID" value="AUR62003932-RA:cds"/>
    <property type="gene ID" value="AUR62003932"/>
</dbReference>
<accession>A0A803KY23</accession>
<keyword evidence="4" id="KW-0131">Cell cycle</keyword>
<evidence type="ECO:0000313" key="9">
    <source>
        <dbReference type="EnsemblPlants" id="AUR62003932-RA:cds"/>
    </source>
</evidence>
<feature type="domain" description="Cyclin C-terminal" evidence="8">
    <location>
        <begin position="158"/>
        <end position="281"/>
    </location>
</feature>
<dbReference type="InterPro" id="IPR048258">
    <property type="entry name" value="Cyclins_cyclin-box"/>
</dbReference>
<keyword evidence="10" id="KW-1185">Reference proteome</keyword>
<feature type="domain" description="Cyclin-like" evidence="7">
    <location>
        <begin position="62"/>
        <end position="149"/>
    </location>
</feature>
<dbReference type="GO" id="GO:0051301">
    <property type="term" value="P:cell division"/>
    <property type="evidence" value="ECO:0007669"/>
    <property type="project" value="UniProtKB-KW"/>
</dbReference>
<evidence type="ECO:0000259" key="8">
    <source>
        <dbReference type="SMART" id="SM01332"/>
    </source>
</evidence>
<dbReference type="Gene3D" id="1.10.472.10">
    <property type="entry name" value="Cyclin-like"/>
    <property type="match status" value="2"/>
</dbReference>
<evidence type="ECO:0000313" key="10">
    <source>
        <dbReference type="Proteomes" id="UP000596660"/>
    </source>
</evidence>
<proteinExistence type="inferred from homology"/>
<feature type="domain" description="Cyclin-like" evidence="7">
    <location>
        <begin position="166"/>
        <end position="250"/>
    </location>
</feature>
<evidence type="ECO:0000256" key="6">
    <source>
        <dbReference type="SAM" id="MobiDB-lite"/>
    </source>
</evidence>
<evidence type="ECO:0000259" key="7">
    <source>
        <dbReference type="SMART" id="SM00385"/>
    </source>
</evidence>
<dbReference type="PANTHER" id="PTHR10177">
    <property type="entry name" value="CYCLINS"/>
    <property type="match status" value="1"/>
</dbReference>
<organism evidence="9 10">
    <name type="scientific">Chenopodium quinoa</name>
    <name type="common">Quinoa</name>
    <dbReference type="NCBI Taxonomy" id="63459"/>
    <lineage>
        <taxon>Eukaryota</taxon>
        <taxon>Viridiplantae</taxon>
        <taxon>Streptophyta</taxon>
        <taxon>Embryophyta</taxon>
        <taxon>Tracheophyta</taxon>
        <taxon>Spermatophyta</taxon>
        <taxon>Magnoliopsida</taxon>
        <taxon>eudicotyledons</taxon>
        <taxon>Gunneridae</taxon>
        <taxon>Pentapetalae</taxon>
        <taxon>Caryophyllales</taxon>
        <taxon>Chenopodiaceae</taxon>
        <taxon>Chenopodioideae</taxon>
        <taxon>Atripliceae</taxon>
        <taxon>Chenopodium</taxon>
    </lineage>
</organism>
<dbReference type="Gramene" id="AUR62003932-RA">
    <property type="protein sequence ID" value="AUR62003932-RA:cds"/>
    <property type="gene ID" value="AUR62003932"/>
</dbReference>
<sequence>TSEIGLANLSPLHDSSSSSLIWCEDDEEQLNSLFSKEGKTLLNEGDLGVNKLLLEARREALEWMIKVNYHHNFSAITLVLGVNYFDKFMLSFGYQKDLPWMTHLAAVACLSLASKMEEIYVPLLLDFQVEHEQIFEAKVVQRMELLVLSTLDWKMNAVTPLSYFGHLIRKLNLKSLLHWNILTSCENLIVSAILDPRFMCYVPSVLAAASMVQTLKEIGLWNTLEHQYDIMDTLKLDKVKVEECYNFIQESSSKRNRNDLSAKRRSLSNNNVFDVICSESSSNKDSPTISLMQPSEPLPKKCRTMGPPCFG</sequence>
<dbReference type="CDD" id="cd20544">
    <property type="entry name" value="CYCLIN_AtCycD-like_rpt2"/>
    <property type="match status" value="1"/>
</dbReference>
<dbReference type="InterPro" id="IPR036915">
    <property type="entry name" value="Cyclin-like_sf"/>
</dbReference>
<protein>
    <submittedName>
        <fullName evidence="9">Uncharacterized protein</fullName>
    </submittedName>
</protein>
<evidence type="ECO:0000256" key="2">
    <source>
        <dbReference type="ARBA" id="ARBA00022618"/>
    </source>
</evidence>
<name>A0A803KY23_CHEQI</name>
<dbReference type="SMART" id="SM01332">
    <property type="entry name" value="Cyclin_C"/>
    <property type="match status" value="1"/>
</dbReference>
<dbReference type="OMA" id="WMIRINS"/>
<dbReference type="CDD" id="cd20543">
    <property type="entry name" value="CYCLIN_AtCycD-like_rpt1"/>
    <property type="match status" value="1"/>
</dbReference>
<dbReference type="FunFam" id="1.10.472.10:FF:000060">
    <property type="entry name" value="D6-type cyclin"/>
    <property type="match status" value="1"/>
</dbReference>
<dbReference type="Pfam" id="PF02984">
    <property type="entry name" value="Cyclin_C"/>
    <property type="match status" value="1"/>
</dbReference>
<evidence type="ECO:0000256" key="5">
    <source>
        <dbReference type="RuleBase" id="RU000383"/>
    </source>
</evidence>
<dbReference type="Pfam" id="PF00134">
    <property type="entry name" value="Cyclin_N"/>
    <property type="match status" value="1"/>
</dbReference>
<dbReference type="InterPro" id="IPR039361">
    <property type="entry name" value="Cyclin"/>
</dbReference>
<dbReference type="PROSITE" id="PS00292">
    <property type="entry name" value="CYCLINS"/>
    <property type="match status" value="1"/>
</dbReference>
<dbReference type="SUPFAM" id="SSF47954">
    <property type="entry name" value="Cyclin-like"/>
    <property type="match status" value="2"/>
</dbReference>